<protein>
    <recommendedName>
        <fullName evidence="10">Protein kinase domain-containing protein</fullName>
    </recommendedName>
</protein>
<comment type="caution">
    <text evidence="11">The sequence shown here is derived from an EMBL/GenBank/DDBJ whole genome shotgun (WGS) entry which is preliminary data.</text>
</comment>
<proteinExistence type="predicted"/>
<dbReference type="InterPro" id="IPR032675">
    <property type="entry name" value="LRR_dom_sf"/>
</dbReference>
<dbReference type="Pfam" id="PF08263">
    <property type="entry name" value="LRRNT_2"/>
    <property type="match status" value="1"/>
</dbReference>
<comment type="subcellular location">
    <subcellularLocation>
        <location evidence="1">Membrane</location>
    </subcellularLocation>
</comment>
<feature type="signal peptide" evidence="9">
    <location>
        <begin position="1"/>
        <end position="22"/>
    </location>
</feature>
<dbReference type="Gene3D" id="3.80.10.10">
    <property type="entry name" value="Ribonuclease Inhibitor"/>
    <property type="match status" value="2"/>
</dbReference>
<keyword evidence="3 8" id="KW-0812">Transmembrane</keyword>
<evidence type="ECO:0000259" key="10">
    <source>
        <dbReference type="PROSITE" id="PS50011"/>
    </source>
</evidence>
<organism evidence="11 12">
    <name type="scientific">Hibiscus sabdariffa</name>
    <name type="common">roselle</name>
    <dbReference type="NCBI Taxonomy" id="183260"/>
    <lineage>
        <taxon>Eukaryota</taxon>
        <taxon>Viridiplantae</taxon>
        <taxon>Streptophyta</taxon>
        <taxon>Embryophyta</taxon>
        <taxon>Tracheophyta</taxon>
        <taxon>Spermatophyta</taxon>
        <taxon>Magnoliopsida</taxon>
        <taxon>eudicotyledons</taxon>
        <taxon>Gunneridae</taxon>
        <taxon>Pentapetalae</taxon>
        <taxon>rosids</taxon>
        <taxon>malvids</taxon>
        <taxon>Malvales</taxon>
        <taxon>Malvaceae</taxon>
        <taxon>Malvoideae</taxon>
        <taxon>Hibiscus</taxon>
    </lineage>
</organism>
<feature type="transmembrane region" description="Helical" evidence="8">
    <location>
        <begin position="295"/>
        <end position="317"/>
    </location>
</feature>
<sequence length="724" mass="79559">MHCFLVGYLVLSFGIFVSLVHAETDAKDENALNVMFKSLKAPSQLSGWRLTGGDPCGNSWEGIKCSGSKVTEISLSNYGLNGELGYGLSNLTSLTTIDLSKNNLNDQIPYQLPPNVVRINLSQNQFTGNVPYSISQMTKVEYINLGSNQLNGQLSDMFAKVKKLKTLRSGITVWLTEELTCSDLSNNQLKDKLPNSFANLKSLNTLHLQNNQFSGTLNVIRELPIEDLNVQNNQFSGWIPNELKGIRSLKTGGNSWSTGKAPPPPPGVVYRHPEPGEEQDEDEGGEKKSNLVRNIIIIVASCFGLLLLVAGLCATCARRKSSPPSSQFIDEEKNAGQKSTTPFQSRELNAEPYSVTVKEPKGLKTIESGVVLDSPSFRNSSLLDLKRSGSVSGRASNVTEPVRLLKARGSTIASVVEFSLADIQNATDNFAPAHLLGEGNIGRVYMAKCVDDKVLAVKKIDSTLIQGEKPVGFSDIVENISKLHHPNIAELVGFCSEQGQYLLLYDHYRNGSLHEFLHVSDDFSKPLTWNTRVSIALGAARAVEYLHDVCSPPIVHKNIKSSNILLDHELNPHLSDYGMAHFHEHTSQNLGMGYNAPECITPSAYTLKSDVYSFGVVMLELLTGRMPLDNKKPKTEQCLVKWASPQLHDADALAVMVDPALRGLYPPKSLPPFAEIIALCVKTDPVLRPTMLEVVQSLVQLEQQSNMNMRDDRMEEGEDDSIIV</sequence>
<dbReference type="InterPro" id="IPR001611">
    <property type="entry name" value="Leu-rich_rpt"/>
</dbReference>
<feature type="domain" description="Protein kinase" evidence="10">
    <location>
        <begin position="430"/>
        <end position="701"/>
    </location>
</feature>
<keyword evidence="9" id="KW-0732">Signal</keyword>
<dbReference type="Pfam" id="PF07714">
    <property type="entry name" value="PK_Tyr_Ser-Thr"/>
    <property type="match status" value="1"/>
</dbReference>
<keyword evidence="2" id="KW-0433">Leucine-rich repeat</keyword>
<keyword evidence="12" id="KW-1185">Reference proteome</keyword>
<feature type="region of interest" description="Disordered" evidence="7">
    <location>
        <begin position="250"/>
        <end position="286"/>
    </location>
</feature>
<dbReference type="PROSITE" id="PS50011">
    <property type="entry name" value="PROTEIN_KINASE_DOM"/>
    <property type="match status" value="1"/>
</dbReference>
<feature type="compositionally biased region" description="Polar residues" evidence="7">
    <location>
        <begin position="336"/>
        <end position="347"/>
    </location>
</feature>
<reference evidence="11 12" key="1">
    <citation type="journal article" date="2024" name="G3 (Bethesda)">
        <title>Genome assembly of Hibiscus sabdariffa L. provides insights into metabolisms of medicinal natural products.</title>
        <authorList>
            <person name="Kim T."/>
        </authorList>
    </citation>
    <scope>NUCLEOTIDE SEQUENCE [LARGE SCALE GENOMIC DNA]</scope>
    <source>
        <strain evidence="11">TK-2024</strain>
        <tissue evidence="11">Old leaves</tissue>
    </source>
</reference>
<evidence type="ECO:0000313" key="12">
    <source>
        <dbReference type="Proteomes" id="UP001472677"/>
    </source>
</evidence>
<keyword evidence="4" id="KW-0677">Repeat</keyword>
<feature type="chain" id="PRO_5047128572" description="Protein kinase domain-containing protein" evidence="9">
    <location>
        <begin position="23"/>
        <end position="724"/>
    </location>
</feature>
<evidence type="ECO:0000256" key="4">
    <source>
        <dbReference type="ARBA" id="ARBA00022737"/>
    </source>
</evidence>
<dbReference type="SUPFAM" id="SSF56112">
    <property type="entry name" value="Protein kinase-like (PK-like)"/>
    <property type="match status" value="1"/>
</dbReference>
<dbReference type="SUPFAM" id="SSF52058">
    <property type="entry name" value="L domain-like"/>
    <property type="match status" value="1"/>
</dbReference>
<dbReference type="Gene3D" id="1.10.510.10">
    <property type="entry name" value="Transferase(Phosphotransferase) domain 1"/>
    <property type="match status" value="1"/>
</dbReference>
<evidence type="ECO:0000313" key="11">
    <source>
        <dbReference type="EMBL" id="KAK8551106.1"/>
    </source>
</evidence>
<name>A0ABR2E1Q0_9ROSI</name>
<evidence type="ECO:0000256" key="9">
    <source>
        <dbReference type="SAM" id="SignalP"/>
    </source>
</evidence>
<dbReference type="InterPro" id="IPR013210">
    <property type="entry name" value="LRR_N_plant-typ"/>
</dbReference>
<dbReference type="PANTHER" id="PTHR48007:SF13">
    <property type="entry name" value="PROTEIN STRUBBELIG-RECEPTOR FAMILY 4"/>
    <property type="match status" value="1"/>
</dbReference>
<gene>
    <name evidence="11" type="ORF">V6N12_039770</name>
</gene>
<evidence type="ECO:0000256" key="1">
    <source>
        <dbReference type="ARBA" id="ARBA00004370"/>
    </source>
</evidence>
<evidence type="ECO:0000256" key="6">
    <source>
        <dbReference type="ARBA" id="ARBA00023136"/>
    </source>
</evidence>
<keyword evidence="5 8" id="KW-1133">Transmembrane helix</keyword>
<dbReference type="InterPro" id="IPR046959">
    <property type="entry name" value="PRK1-6/SRF4-like"/>
</dbReference>
<evidence type="ECO:0000256" key="2">
    <source>
        <dbReference type="ARBA" id="ARBA00022614"/>
    </source>
</evidence>
<evidence type="ECO:0000256" key="7">
    <source>
        <dbReference type="SAM" id="MobiDB-lite"/>
    </source>
</evidence>
<dbReference type="InterPro" id="IPR011009">
    <property type="entry name" value="Kinase-like_dom_sf"/>
</dbReference>
<dbReference type="Pfam" id="PF00560">
    <property type="entry name" value="LRR_1"/>
    <property type="match status" value="1"/>
</dbReference>
<dbReference type="PANTHER" id="PTHR48007">
    <property type="entry name" value="LEUCINE-RICH REPEAT RECEPTOR-LIKE PROTEIN KINASE PXC1"/>
    <property type="match status" value="1"/>
</dbReference>
<dbReference type="Gene3D" id="3.30.200.20">
    <property type="entry name" value="Phosphorylase Kinase, domain 1"/>
    <property type="match status" value="1"/>
</dbReference>
<evidence type="ECO:0000256" key="3">
    <source>
        <dbReference type="ARBA" id="ARBA00022692"/>
    </source>
</evidence>
<keyword evidence="6 8" id="KW-0472">Membrane</keyword>
<dbReference type="InterPro" id="IPR001245">
    <property type="entry name" value="Ser-Thr/Tyr_kinase_cat_dom"/>
</dbReference>
<evidence type="ECO:0000256" key="5">
    <source>
        <dbReference type="ARBA" id="ARBA00022989"/>
    </source>
</evidence>
<dbReference type="EMBL" id="JBBPBM010000020">
    <property type="protein sequence ID" value="KAK8551106.1"/>
    <property type="molecule type" value="Genomic_DNA"/>
</dbReference>
<accession>A0ABR2E1Q0</accession>
<dbReference type="Proteomes" id="UP001472677">
    <property type="component" value="Unassembled WGS sequence"/>
</dbReference>
<evidence type="ECO:0000256" key="8">
    <source>
        <dbReference type="SAM" id="Phobius"/>
    </source>
</evidence>
<dbReference type="InterPro" id="IPR000719">
    <property type="entry name" value="Prot_kinase_dom"/>
</dbReference>
<feature type="region of interest" description="Disordered" evidence="7">
    <location>
        <begin position="320"/>
        <end position="351"/>
    </location>
</feature>